<accession>A0A0C9WTX8</accession>
<protein>
    <submittedName>
        <fullName evidence="1">Unplaced genomic scaffold K443scaffold_218, whole genome shotgun sequence</fullName>
    </submittedName>
</protein>
<name>A0A0C9WTX8_9AGAR</name>
<gene>
    <name evidence="1" type="ORF">K443DRAFT_324287</name>
</gene>
<keyword evidence="2" id="KW-1185">Reference proteome</keyword>
<evidence type="ECO:0000313" key="2">
    <source>
        <dbReference type="Proteomes" id="UP000054477"/>
    </source>
</evidence>
<organism evidence="1 2">
    <name type="scientific">Laccaria amethystina LaAM-08-1</name>
    <dbReference type="NCBI Taxonomy" id="1095629"/>
    <lineage>
        <taxon>Eukaryota</taxon>
        <taxon>Fungi</taxon>
        <taxon>Dikarya</taxon>
        <taxon>Basidiomycota</taxon>
        <taxon>Agaricomycotina</taxon>
        <taxon>Agaricomycetes</taxon>
        <taxon>Agaricomycetidae</taxon>
        <taxon>Agaricales</taxon>
        <taxon>Agaricineae</taxon>
        <taxon>Hydnangiaceae</taxon>
        <taxon>Laccaria</taxon>
    </lineage>
</organism>
<proteinExistence type="predicted"/>
<reference evidence="2" key="2">
    <citation type="submission" date="2015-01" db="EMBL/GenBank/DDBJ databases">
        <title>Evolutionary Origins and Diversification of the Mycorrhizal Mutualists.</title>
        <authorList>
            <consortium name="DOE Joint Genome Institute"/>
            <consortium name="Mycorrhizal Genomics Consortium"/>
            <person name="Kohler A."/>
            <person name="Kuo A."/>
            <person name="Nagy L.G."/>
            <person name="Floudas D."/>
            <person name="Copeland A."/>
            <person name="Barry K.W."/>
            <person name="Cichocki N."/>
            <person name="Veneault-Fourrey C."/>
            <person name="LaButti K."/>
            <person name="Lindquist E.A."/>
            <person name="Lipzen A."/>
            <person name="Lundell T."/>
            <person name="Morin E."/>
            <person name="Murat C."/>
            <person name="Riley R."/>
            <person name="Ohm R."/>
            <person name="Sun H."/>
            <person name="Tunlid A."/>
            <person name="Henrissat B."/>
            <person name="Grigoriev I.V."/>
            <person name="Hibbett D.S."/>
            <person name="Martin F."/>
        </authorList>
    </citation>
    <scope>NUCLEOTIDE SEQUENCE [LARGE SCALE GENOMIC DNA]</scope>
    <source>
        <strain evidence="2">LaAM-08-1</strain>
    </source>
</reference>
<dbReference type="HOGENOM" id="CLU_2961139_0_0_1"/>
<reference evidence="1 2" key="1">
    <citation type="submission" date="2014-04" db="EMBL/GenBank/DDBJ databases">
        <authorList>
            <consortium name="DOE Joint Genome Institute"/>
            <person name="Kuo A."/>
            <person name="Kohler A."/>
            <person name="Nagy L.G."/>
            <person name="Floudas D."/>
            <person name="Copeland A."/>
            <person name="Barry K.W."/>
            <person name="Cichocki N."/>
            <person name="Veneault-Fourrey C."/>
            <person name="LaButti K."/>
            <person name="Lindquist E.A."/>
            <person name="Lipzen A."/>
            <person name="Lundell T."/>
            <person name="Morin E."/>
            <person name="Murat C."/>
            <person name="Sun H."/>
            <person name="Tunlid A."/>
            <person name="Henrissat B."/>
            <person name="Grigoriev I.V."/>
            <person name="Hibbett D.S."/>
            <person name="Martin F."/>
            <person name="Nordberg H.P."/>
            <person name="Cantor M.N."/>
            <person name="Hua S.X."/>
        </authorList>
    </citation>
    <scope>NUCLEOTIDE SEQUENCE [LARGE SCALE GENOMIC DNA]</scope>
    <source>
        <strain evidence="1 2">LaAM-08-1</strain>
    </source>
</reference>
<dbReference type="Proteomes" id="UP000054477">
    <property type="component" value="Unassembled WGS sequence"/>
</dbReference>
<sequence>MQEGPNQGNDDPLDSVETDRMSVFQPATSRYLHRHVCAKKVPSVQLSSCASYIVGGQRI</sequence>
<evidence type="ECO:0000313" key="1">
    <source>
        <dbReference type="EMBL" id="KIJ95505.1"/>
    </source>
</evidence>
<dbReference type="EMBL" id="KN838753">
    <property type="protein sequence ID" value="KIJ95505.1"/>
    <property type="molecule type" value="Genomic_DNA"/>
</dbReference>
<dbReference type="AlphaFoldDB" id="A0A0C9WTX8"/>